<feature type="transmembrane region" description="Helical" evidence="9">
    <location>
        <begin position="373"/>
        <end position="397"/>
    </location>
</feature>
<gene>
    <name evidence="9 13" type="primary">secD</name>
    <name evidence="13" type="ORF">CLOTH_00510</name>
</gene>
<keyword evidence="7 9" id="KW-0811">Translocation</keyword>
<evidence type="ECO:0000256" key="4">
    <source>
        <dbReference type="ARBA" id="ARBA00022692"/>
    </source>
</evidence>
<dbReference type="Pfam" id="PF02355">
    <property type="entry name" value="SecD_SecF_C"/>
    <property type="match status" value="1"/>
</dbReference>
<dbReference type="GO" id="GO:0043952">
    <property type="term" value="P:protein transport by the Sec complex"/>
    <property type="evidence" value="ECO:0007669"/>
    <property type="project" value="UniProtKB-UniRule"/>
</dbReference>
<reference evidence="13 14" key="1">
    <citation type="submission" date="2017-03" db="EMBL/GenBank/DDBJ databases">
        <title>Genome sequence of Clostridium thermoalcaliphilum DSM 7309.</title>
        <authorList>
            <person name="Poehlein A."/>
            <person name="Daniel R."/>
        </authorList>
    </citation>
    <scope>NUCLEOTIDE SEQUENCE [LARGE SCALE GENOMIC DNA]</scope>
    <source>
        <strain evidence="13 14">DSM 7309</strain>
    </source>
</reference>
<evidence type="ECO:0000259" key="12">
    <source>
        <dbReference type="Pfam" id="PF22599"/>
    </source>
</evidence>
<dbReference type="InterPro" id="IPR022813">
    <property type="entry name" value="SecD/SecF_arch_bac"/>
</dbReference>
<evidence type="ECO:0000313" key="14">
    <source>
        <dbReference type="Proteomes" id="UP000190140"/>
    </source>
</evidence>
<comment type="subcellular location">
    <subcellularLocation>
        <location evidence="1 9">Cell membrane</location>
        <topology evidence="1 9">Multi-pass membrane protein</topology>
    </subcellularLocation>
</comment>
<proteinExistence type="inferred from homology"/>
<dbReference type="Gene3D" id="1.20.1640.10">
    <property type="entry name" value="Multidrug efflux transporter AcrB transmembrane domain"/>
    <property type="match status" value="1"/>
</dbReference>
<organism evidence="13 14">
    <name type="scientific">Alkalithermobacter paradoxus</name>
    <dbReference type="NCBI Taxonomy" id="29349"/>
    <lineage>
        <taxon>Bacteria</taxon>
        <taxon>Bacillati</taxon>
        <taxon>Bacillota</taxon>
        <taxon>Clostridia</taxon>
        <taxon>Peptostreptococcales</taxon>
        <taxon>Tepidibacteraceae</taxon>
        <taxon>Alkalithermobacter</taxon>
    </lineage>
</organism>
<dbReference type="AlphaFoldDB" id="A0A1V4IA14"/>
<dbReference type="PRINTS" id="PR00702">
    <property type="entry name" value="ACRIFLAVINRP"/>
</dbReference>
<keyword evidence="4 9" id="KW-0812">Transmembrane</keyword>
<dbReference type="InterPro" id="IPR005791">
    <property type="entry name" value="SecD"/>
</dbReference>
<dbReference type="NCBIfam" id="TIGR01129">
    <property type="entry name" value="secD"/>
    <property type="match status" value="1"/>
</dbReference>
<feature type="domain" description="Protein translocase subunit SecDF P1" evidence="11">
    <location>
        <begin position="70"/>
        <end position="128"/>
    </location>
</feature>
<dbReference type="NCBIfam" id="TIGR00916">
    <property type="entry name" value="2A0604s01"/>
    <property type="match status" value="1"/>
</dbReference>
<keyword evidence="3 9" id="KW-1003">Cell membrane</keyword>
<dbReference type="PANTHER" id="PTHR30081:SF1">
    <property type="entry name" value="PROTEIN TRANSLOCASE SUBUNIT SECD"/>
    <property type="match status" value="1"/>
</dbReference>
<dbReference type="Pfam" id="PF22599">
    <property type="entry name" value="SecDF_P1_head"/>
    <property type="match status" value="1"/>
</dbReference>
<evidence type="ECO:0000259" key="10">
    <source>
        <dbReference type="Pfam" id="PF02355"/>
    </source>
</evidence>
<dbReference type="SUPFAM" id="SSF82866">
    <property type="entry name" value="Multidrug efflux transporter AcrB transmembrane domain"/>
    <property type="match status" value="1"/>
</dbReference>
<keyword evidence="8 9" id="KW-0472">Membrane</keyword>
<dbReference type="HAMAP" id="MF_01463_B">
    <property type="entry name" value="SecD_B"/>
    <property type="match status" value="1"/>
</dbReference>
<dbReference type="GO" id="GO:0015450">
    <property type="term" value="F:protein-transporting ATPase activity"/>
    <property type="evidence" value="ECO:0007669"/>
    <property type="project" value="InterPro"/>
</dbReference>
<dbReference type="PANTHER" id="PTHR30081">
    <property type="entry name" value="PROTEIN-EXPORT MEMBRANE PROTEIN SEC"/>
    <property type="match status" value="1"/>
</dbReference>
<dbReference type="GO" id="GO:0065002">
    <property type="term" value="P:intracellular protein transmembrane transport"/>
    <property type="evidence" value="ECO:0007669"/>
    <property type="project" value="UniProtKB-UniRule"/>
</dbReference>
<dbReference type="InterPro" id="IPR001036">
    <property type="entry name" value="Acrflvin-R"/>
</dbReference>
<feature type="transmembrane region" description="Helical" evidence="9">
    <location>
        <begin position="274"/>
        <end position="294"/>
    </location>
</feature>
<dbReference type="GO" id="GO:0005886">
    <property type="term" value="C:plasma membrane"/>
    <property type="evidence" value="ECO:0007669"/>
    <property type="project" value="UniProtKB-SubCell"/>
</dbReference>
<protein>
    <recommendedName>
        <fullName evidence="9">Protein translocase subunit SecD</fullName>
    </recommendedName>
</protein>
<evidence type="ECO:0000256" key="3">
    <source>
        <dbReference type="ARBA" id="ARBA00022475"/>
    </source>
</evidence>
<keyword evidence="2 9" id="KW-0813">Transport</keyword>
<evidence type="ECO:0000256" key="6">
    <source>
        <dbReference type="ARBA" id="ARBA00022989"/>
    </source>
</evidence>
<feature type="domain" description="SecDF P1 head subdomain" evidence="12">
    <location>
        <begin position="129"/>
        <end position="228"/>
    </location>
</feature>
<comment type="subunit">
    <text evidence="9">Forms a complex with SecF. Part of the essential Sec protein translocation apparatus which comprises SecA, SecYEG and auxiliary proteins SecDF. Other proteins may also be involved.</text>
</comment>
<evidence type="ECO:0000256" key="1">
    <source>
        <dbReference type="ARBA" id="ARBA00004651"/>
    </source>
</evidence>
<dbReference type="InterPro" id="IPR054384">
    <property type="entry name" value="SecDF_P1_head"/>
</dbReference>
<dbReference type="Pfam" id="PF21760">
    <property type="entry name" value="SecD_1st"/>
    <property type="match status" value="1"/>
</dbReference>
<dbReference type="EMBL" id="MZGW01000001">
    <property type="protein sequence ID" value="OPJ56769.1"/>
    <property type="molecule type" value="Genomic_DNA"/>
</dbReference>
<keyword evidence="5 9" id="KW-0653">Protein transport</keyword>
<sequence>MKTKKLITLIIVIALIGFSSLVALNGLKLGNFNIPPVKDSIRQGLDLKGGVFVVYEANTDAKGSELEKIIDQTIEVFRRRIDSMGLTEPVIVKEGEKRIRIELPGVKNAREAIEMVGKTAQLKFMEQDGTVVLTGGQVRKSEVVFDRSTNKPVISLEFDSEGAKKFREATKELSKTNAPILIVLDDEIISSPRVTSEIPDGQAQITGDFTVESAAQLANLIRAGALPVDFDEVQTSTVTATLGENALKRSIDGAKIGITLVLIFMMIYYKIPGLVAGIGLVAYMLIILFSFVAMNATLTLPGIAALILSVGMAVDANVIIFERIKEEIRNGKSIRASIESGFSKALSTIVDSNITTFIAGIVLYYFGTGPIKGFAVTLMIGIIASMFTAIVITKMLLKTIADANITRNKKLFGA</sequence>
<evidence type="ECO:0000259" key="11">
    <source>
        <dbReference type="Pfam" id="PF21760"/>
    </source>
</evidence>
<evidence type="ECO:0000256" key="5">
    <source>
        <dbReference type="ARBA" id="ARBA00022927"/>
    </source>
</evidence>
<feature type="domain" description="Protein export membrane protein SecD/SecF C-terminal" evidence="10">
    <location>
        <begin position="229"/>
        <end position="400"/>
    </location>
</feature>
<comment type="caution">
    <text evidence="9">Lacks conserved residue(s) required for the propagation of feature annotation.</text>
</comment>
<keyword evidence="6 9" id="KW-1133">Transmembrane helix</keyword>
<accession>A0A1V4IA14</accession>
<evidence type="ECO:0000256" key="8">
    <source>
        <dbReference type="ARBA" id="ARBA00023136"/>
    </source>
</evidence>
<evidence type="ECO:0000256" key="2">
    <source>
        <dbReference type="ARBA" id="ARBA00022448"/>
    </source>
</evidence>
<evidence type="ECO:0000256" key="9">
    <source>
        <dbReference type="HAMAP-Rule" id="MF_01463"/>
    </source>
</evidence>
<dbReference type="InterPro" id="IPR048631">
    <property type="entry name" value="SecD_1st"/>
</dbReference>
<keyword evidence="14" id="KW-1185">Reference proteome</keyword>
<dbReference type="Gene3D" id="3.30.70.3220">
    <property type="match status" value="1"/>
</dbReference>
<dbReference type="STRING" id="29349.CLOTH_00510"/>
<name>A0A1V4IA14_9FIRM</name>
<feature type="transmembrane region" description="Helical" evidence="9">
    <location>
        <begin position="342"/>
        <end position="367"/>
    </location>
</feature>
<evidence type="ECO:0000313" key="13">
    <source>
        <dbReference type="EMBL" id="OPJ56769.1"/>
    </source>
</evidence>
<evidence type="ECO:0000256" key="7">
    <source>
        <dbReference type="ARBA" id="ARBA00023010"/>
    </source>
</evidence>
<dbReference type="RefSeq" id="WP_169835109.1">
    <property type="nucleotide sequence ID" value="NZ_MZGW01000001.1"/>
</dbReference>
<feature type="transmembrane region" description="Helical" evidence="9">
    <location>
        <begin position="300"/>
        <end position="321"/>
    </location>
</feature>
<comment type="caution">
    <text evidence="13">The sequence shown here is derived from an EMBL/GenBank/DDBJ whole genome shotgun (WGS) entry which is preliminary data.</text>
</comment>
<dbReference type="InterPro" id="IPR055344">
    <property type="entry name" value="SecD_SecF_C_bact"/>
</dbReference>
<dbReference type="InterPro" id="IPR048634">
    <property type="entry name" value="SecD_SecF_C"/>
</dbReference>
<comment type="function">
    <text evidence="9">Part of the Sec protein translocase complex. Interacts with the SecYEG preprotein conducting channel. SecDF uses the proton motive force (PMF) to complete protein translocation after the ATP-dependent function of SecA.</text>
</comment>
<dbReference type="Proteomes" id="UP000190140">
    <property type="component" value="Unassembled WGS sequence"/>
</dbReference>
<comment type="similarity">
    <text evidence="9">Belongs to the SecD/SecF family. SecD subfamily.</text>
</comment>
<dbReference type="FunFam" id="1.20.1640.10:FF:000004">
    <property type="entry name" value="Protein translocase subunit SecD"/>
    <property type="match status" value="1"/>
</dbReference>
<dbReference type="GO" id="GO:0006605">
    <property type="term" value="P:protein targeting"/>
    <property type="evidence" value="ECO:0007669"/>
    <property type="project" value="UniProtKB-UniRule"/>
</dbReference>